<dbReference type="InterPro" id="IPR003609">
    <property type="entry name" value="Pan_app"/>
</dbReference>
<keyword evidence="11" id="KW-1133">Transmembrane helix</keyword>
<evidence type="ECO:0000256" key="2">
    <source>
        <dbReference type="ARBA" id="ARBA00022527"/>
    </source>
</evidence>
<comment type="catalytic activity">
    <reaction evidence="8">
        <text>L-seryl-[protein] + ATP = O-phospho-L-seryl-[protein] + ADP + H(+)</text>
        <dbReference type="Rhea" id="RHEA:17989"/>
        <dbReference type="Rhea" id="RHEA-COMP:9863"/>
        <dbReference type="Rhea" id="RHEA-COMP:11604"/>
        <dbReference type="ChEBI" id="CHEBI:15378"/>
        <dbReference type="ChEBI" id="CHEBI:29999"/>
        <dbReference type="ChEBI" id="CHEBI:30616"/>
        <dbReference type="ChEBI" id="CHEBI:83421"/>
        <dbReference type="ChEBI" id="CHEBI:456216"/>
        <dbReference type="EC" id="2.7.11.1"/>
    </reaction>
</comment>
<feature type="compositionally biased region" description="Low complexity" evidence="10">
    <location>
        <begin position="551"/>
        <end position="564"/>
    </location>
</feature>
<evidence type="ECO:0000256" key="9">
    <source>
        <dbReference type="PROSITE-ProRule" id="PRU10141"/>
    </source>
</evidence>
<keyword evidence="5" id="KW-0418">Kinase</keyword>
<dbReference type="STRING" id="554055.A0A2P6VHH0"/>
<dbReference type="PROSITE" id="PS00107">
    <property type="entry name" value="PROTEIN_KINASE_ATP"/>
    <property type="match status" value="1"/>
</dbReference>
<dbReference type="OrthoDB" id="2013833at2759"/>
<dbReference type="GO" id="GO:0004674">
    <property type="term" value="F:protein serine/threonine kinase activity"/>
    <property type="evidence" value="ECO:0007669"/>
    <property type="project" value="UniProtKB-KW"/>
</dbReference>
<dbReference type="PROSITE" id="PS50011">
    <property type="entry name" value="PROTEIN_KINASE_DOM"/>
    <property type="match status" value="1"/>
</dbReference>
<keyword evidence="2" id="KW-0723">Serine/threonine-protein kinase</keyword>
<evidence type="ECO:0000256" key="5">
    <source>
        <dbReference type="ARBA" id="ARBA00022777"/>
    </source>
</evidence>
<feature type="region of interest" description="Disordered" evidence="10">
    <location>
        <begin position="521"/>
        <end position="564"/>
    </location>
</feature>
<name>A0A2P6VHH0_9CHLO</name>
<dbReference type="GO" id="GO:0005524">
    <property type="term" value="F:ATP binding"/>
    <property type="evidence" value="ECO:0007669"/>
    <property type="project" value="UniProtKB-UniRule"/>
</dbReference>
<feature type="domain" description="Protein kinase" evidence="13">
    <location>
        <begin position="664"/>
        <end position="921"/>
    </location>
</feature>
<dbReference type="InterPro" id="IPR000719">
    <property type="entry name" value="Prot_kinase_dom"/>
</dbReference>
<evidence type="ECO:0000256" key="10">
    <source>
        <dbReference type="SAM" id="MobiDB-lite"/>
    </source>
</evidence>
<sequence>MIPLLAALLGCLALSRGQARASEAGAALTPDMVFTTPEQPAGEQSNGKAAAMLAPNTAINDTAAVGPPLESVLSAQACSSACRATPKCQLFKWCGVTDGCPTAKLDFQQCQLLALPACTLQPTIQQTGWPVVTTTGFPARQAPQAVSGFTEEPGHGIIGADFSCPLSVLPGKCAYRRLLDAATMCVDAVNECRAVVWYFNGTDGCSEPVGVLKHDGLAPLNTYVAPGVTTLQQAEDLPAVSSRLYLDDGEAVLPSEQEEARAAAEAGSGGAHGNDTTWRGCFIGRHAIMDGDVVGVLDGVPSAEACCRACRALVNASVPTCNAFTYCNQTEGCSYTEMDRGQSLTLAASQCELRWQSLTPVGWPPTLVAKGPDVPFYGGAPIAVWGPEQEGYTRYLGFGLFTYGRYNCSGSLQPQLQECVLSGSMQSLVQHCEADDECVGFVLKPGGLFTTAPNVGIFKHATDPSKILFNPTGVLYLRQDTGGGLSAGAIAGIAVGAAAGVAALACAAWMLVRRRRRRRAADALPGKAGVEGGSVSTGPWPECDPGSPAYQQQQQQQHVELQPAEQQQVQSVWLAPAPSGMLASAASALGSTAPIAELVQHVAAQDHLAVGMGMGGAGSGSGTASGGSSAGGGLHVPVCAETLPARLREWVVDPAEVHYCRWPNGRLQELGAGASAHVYKALFHGELIAAKEIDIGRSPSMQEAFLTEALRLHELRHANVVSFFGVTFKRDASAAPDSALKGVVLMEYAEGRDLHSALELCAAGTDQRLFGWYRRGRRVAYDVAKAMNYLHSKSVVHMDIKSSNVLLTASGTAKLGDVAFSRVQHNTYLSDLPLVGTFAWVAPEVLLGGRQCTSAVDLYSFGIVLWEIVTGLRPQRGCIRSPLVPEECPQEVADLVDACLSQDPAERPTATEALRQLGVLLGPRGAPAGGPPRQGGEAALQQ</sequence>
<reference evidence="14 15" key="1">
    <citation type="journal article" date="2018" name="Plant J.">
        <title>Genome sequences of Chlorella sorokiniana UTEX 1602 and Micractinium conductrix SAG 241.80: implications to maltose excretion by a green alga.</title>
        <authorList>
            <person name="Arriola M.B."/>
            <person name="Velmurugan N."/>
            <person name="Zhang Y."/>
            <person name="Plunkett M.H."/>
            <person name="Hondzo H."/>
            <person name="Barney B.M."/>
        </authorList>
    </citation>
    <scope>NUCLEOTIDE SEQUENCE [LARGE SCALE GENOMIC DNA]</scope>
    <source>
        <strain evidence="14 15">SAG 241.80</strain>
    </source>
</reference>
<dbReference type="SMART" id="SM00220">
    <property type="entry name" value="S_TKc"/>
    <property type="match status" value="1"/>
</dbReference>
<evidence type="ECO:0000256" key="7">
    <source>
        <dbReference type="ARBA" id="ARBA00047899"/>
    </source>
</evidence>
<evidence type="ECO:0000313" key="15">
    <source>
        <dbReference type="Proteomes" id="UP000239649"/>
    </source>
</evidence>
<dbReference type="Gene3D" id="1.10.510.10">
    <property type="entry name" value="Transferase(Phosphotransferase) domain 1"/>
    <property type="match status" value="1"/>
</dbReference>
<keyword evidence="4 9" id="KW-0547">Nucleotide-binding</keyword>
<evidence type="ECO:0000256" key="6">
    <source>
        <dbReference type="ARBA" id="ARBA00022840"/>
    </source>
</evidence>
<evidence type="ECO:0000256" key="4">
    <source>
        <dbReference type="ARBA" id="ARBA00022741"/>
    </source>
</evidence>
<keyword evidence="12" id="KW-0732">Signal</keyword>
<dbReference type="InterPro" id="IPR051681">
    <property type="entry name" value="Ser/Thr_Kinases-Pseudokinases"/>
</dbReference>
<keyword evidence="15" id="KW-1185">Reference proteome</keyword>
<keyword evidence="11" id="KW-0812">Transmembrane</keyword>
<evidence type="ECO:0000313" key="14">
    <source>
        <dbReference type="EMBL" id="PSC73546.1"/>
    </source>
</evidence>
<feature type="chain" id="PRO_5015131014" description="non-specific serine/threonine protein kinase" evidence="12">
    <location>
        <begin position="20"/>
        <end position="942"/>
    </location>
</feature>
<dbReference type="PANTHER" id="PTHR44329">
    <property type="entry name" value="SERINE/THREONINE-PROTEIN KINASE TNNI3K-RELATED"/>
    <property type="match status" value="1"/>
</dbReference>
<keyword evidence="6 9" id="KW-0067">ATP-binding</keyword>
<dbReference type="InterPro" id="IPR008271">
    <property type="entry name" value="Ser/Thr_kinase_AS"/>
</dbReference>
<dbReference type="SUPFAM" id="SSF56112">
    <property type="entry name" value="Protein kinase-like (PK-like)"/>
    <property type="match status" value="1"/>
</dbReference>
<dbReference type="EMBL" id="LHPF02000006">
    <property type="protein sequence ID" value="PSC73546.1"/>
    <property type="molecule type" value="Genomic_DNA"/>
</dbReference>
<feature type="binding site" evidence="9">
    <location>
        <position position="691"/>
    </location>
    <ligand>
        <name>ATP</name>
        <dbReference type="ChEBI" id="CHEBI:30616"/>
    </ligand>
</feature>
<dbReference type="Proteomes" id="UP000239649">
    <property type="component" value="Unassembled WGS sequence"/>
</dbReference>
<comment type="catalytic activity">
    <reaction evidence="7">
        <text>L-threonyl-[protein] + ATP = O-phospho-L-threonyl-[protein] + ADP + H(+)</text>
        <dbReference type="Rhea" id="RHEA:46608"/>
        <dbReference type="Rhea" id="RHEA-COMP:11060"/>
        <dbReference type="Rhea" id="RHEA-COMP:11605"/>
        <dbReference type="ChEBI" id="CHEBI:15378"/>
        <dbReference type="ChEBI" id="CHEBI:30013"/>
        <dbReference type="ChEBI" id="CHEBI:30616"/>
        <dbReference type="ChEBI" id="CHEBI:61977"/>
        <dbReference type="ChEBI" id="CHEBI:456216"/>
        <dbReference type="EC" id="2.7.11.1"/>
    </reaction>
</comment>
<feature type="region of interest" description="Disordered" evidence="10">
    <location>
        <begin position="922"/>
        <end position="942"/>
    </location>
</feature>
<evidence type="ECO:0000256" key="1">
    <source>
        <dbReference type="ARBA" id="ARBA00012513"/>
    </source>
</evidence>
<keyword evidence="11" id="KW-0472">Membrane</keyword>
<comment type="caution">
    <text evidence="14">The sequence shown here is derived from an EMBL/GenBank/DDBJ whole genome shotgun (WGS) entry which is preliminary data.</text>
</comment>
<evidence type="ECO:0000256" key="3">
    <source>
        <dbReference type="ARBA" id="ARBA00022679"/>
    </source>
</evidence>
<dbReference type="Pfam" id="PF00069">
    <property type="entry name" value="Pkinase"/>
    <property type="match status" value="1"/>
</dbReference>
<dbReference type="PROSITE" id="PS00108">
    <property type="entry name" value="PROTEIN_KINASE_ST"/>
    <property type="match status" value="1"/>
</dbReference>
<feature type="signal peptide" evidence="12">
    <location>
        <begin position="1"/>
        <end position="19"/>
    </location>
</feature>
<evidence type="ECO:0000256" key="11">
    <source>
        <dbReference type="SAM" id="Phobius"/>
    </source>
</evidence>
<protein>
    <recommendedName>
        <fullName evidence="1">non-specific serine/threonine protein kinase</fullName>
        <ecNumber evidence="1">2.7.11.1</ecNumber>
    </recommendedName>
</protein>
<accession>A0A2P6VHH0</accession>
<proteinExistence type="predicted"/>
<dbReference type="InterPro" id="IPR011009">
    <property type="entry name" value="Kinase-like_dom_sf"/>
</dbReference>
<feature type="transmembrane region" description="Helical" evidence="11">
    <location>
        <begin position="487"/>
        <end position="512"/>
    </location>
</feature>
<dbReference type="AlphaFoldDB" id="A0A2P6VHH0"/>
<dbReference type="Pfam" id="PF14295">
    <property type="entry name" value="PAN_4"/>
    <property type="match status" value="3"/>
</dbReference>
<evidence type="ECO:0000256" key="8">
    <source>
        <dbReference type="ARBA" id="ARBA00048679"/>
    </source>
</evidence>
<dbReference type="EC" id="2.7.11.1" evidence="1"/>
<dbReference type="InterPro" id="IPR017441">
    <property type="entry name" value="Protein_kinase_ATP_BS"/>
</dbReference>
<evidence type="ECO:0000256" key="12">
    <source>
        <dbReference type="SAM" id="SignalP"/>
    </source>
</evidence>
<keyword evidence="3" id="KW-0808">Transferase</keyword>
<organism evidence="14 15">
    <name type="scientific">Micractinium conductrix</name>
    <dbReference type="NCBI Taxonomy" id="554055"/>
    <lineage>
        <taxon>Eukaryota</taxon>
        <taxon>Viridiplantae</taxon>
        <taxon>Chlorophyta</taxon>
        <taxon>core chlorophytes</taxon>
        <taxon>Trebouxiophyceae</taxon>
        <taxon>Chlorellales</taxon>
        <taxon>Chlorellaceae</taxon>
        <taxon>Chlorella clade</taxon>
        <taxon>Micractinium</taxon>
    </lineage>
</organism>
<gene>
    <name evidence="14" type="ORF">C2E20_2907</name>
</gene>
<dbReference type="PANTHER" id="PTHR44329:SF285">
    <property type="entry name" value="V-MOS MOLONEY MURINE SARCOMA VIRAL ONCO HOMOLOG"/>
    <property type="match status" value="1"/>
</dbReference>
<evidence type="ECO:0000259" key="13">
    <source>
        <dbReference type="PROSITE" id="PS50011"/>
    </source>
</evidence>